<dbReference type="Gene3D" id="3.90.1140.10">
    <property type="entry name" value="Cyclic phosphodiesterase"/>
    <property type="match status" value="1"/>
</dbReference>
<reference evidence="2" key="1">
    <citation type="journal article" date="2017" name="Int. J. Syst. Evol. Microbiol.">
        <title>Notoacmeibacter marinus gen. nov., sp. nov., isolated from the gut of a limpet and proposal of Notoacmeibacteraceae fam. nov. in the order Rhizobiales of the class Alphaproteobacteria.</title>
        <authorList>
            <person name="Huang Z."/>
            <person name="Guo F."/>
            <person name="Lai Q."/>
        </authorList>
    </citation>
    <scope>NUCLEOTIDE SEQUENCE [LARGE SCALE GENOMIC DNA]</scope>
    <source>
        <strain evidence="2">XMTR2A4</strain>
    </source>
</reference>
<evidence type="ECO:0000313" key="1">
    <source>
        <dbReference type="EMBL" id="OXT01511.1"/>
    </source>
</evidence>
<dbReference type="EMBL" id="NBYO01000001">
    <property type="protein sequence ID" value="OXT01511.1"/>
    <property type="molecule type" value="Genomic_DNA"/>
</dbReference>
<accession>A0A231V0E6</accession>
<comment type="caution">
    <text evidence="1">The sequence shown here is derived from an EMBL/GenBank/DDBJ whole genome shotgun (WGS) entry which is preliminary data.</text>
</comment>
<evidence type="ECO:0000313" key="2">
    <source>
        <dbReference type="Proteomes" id="UP000215405"/>
    </source>
</evidence>
<organism evidence="1 2">
    <name type="scientific">Notoacmeibacter marinus</name>
    <dbReference type="NCBI Taxonomy" id="1876515"/>
    <lineage>
        <taxon>Bacteria</taxon>
        <taxon>Pseudomonadati</taxon>
        <taxon>Pseudomonadota</taxon>
        <taxon>Alphaproteobacteria</taxon>
        <taxon>Hyphomicrobiales</taxon>
        <taxon>Notoacmeibacteraceae</taxon>
        <taxon>Notoacmeibacter</taxon>
    </lineage>
</organism>
<gene>
    <name evidence="1" type="ORF">B7H23_00580</name>
</gene>
<keyword evidence="2" id="KW-1185">Reference proteome</keyword>
<proteinExistence type="predicted"/>
<protein>
    <submittedName>
        <fullName evidence="1">Phosphoesterase HXTX</fullName>
    </submittedName>
</protein>
<dbReference type="AlphaFoldDB" id="A0A231V0E6"/>
<dbReference type="SUPFAM" id="SSF55144">
    <property type="entry name" value="LigT-like"/>
    <property type="match status" value="1"/>
</dbReference>
<name>A0A231V0E6_9HYPH</name>
<dbReference type="Pfam" id="PF13563">
    <property type="entry name" value="2_5_RNA_ligase2"/>
    <property type="match status" value="1"/>
</dbReference>
<sequence>MAADDAPLIVTLGFDAVAFAHFDAMRRRHFPAERNHIPAHLTLFHHLPAAEEPAVRAALAEEANRMREPSMAVVGLFFMGFGSAYRIESPELGGLRSRLSERFEPWLSQQDRRPFRPHVTIQNKAPAAKAKALFSELQAAFVPFEATGVELLLWRYRGGPWDAAGRYPFSGDSER</sequence>
<dbReference type="Proteomes" id="UP000215405">
    <property type="component" value="Unassembled WGS sequence"/>
</dbReference>
<dbReference type="InterPro" id="IPR009097">
    <property type="entry name" value="Cyclic_Pdiesterase"/>
</dbReference>